<feature type="region of interest" description="Disordered" evidence="1">
    <location>
        <begin position="368"/>
        <end position="391"/>
    </location>
</feature>
<evidence type="ECO:0000259" key="2">
    <source>
        <dbReference type="Pfam" id="PF11001"/>
    </source>
</evidence>
<feature type="domain" description="Subtelomeric hrmA-associated cluster protein AFUB-079030/YDR124W-like helical bundle" evidence="2">
    <location>
        <begin position="161"/>
        <end position="293"/>
    </location>
</feature>
<dbReference type="InterPro" id="IPR047092">
    <property type="entry name" value="AFUB_07903/YDR124W-like_hel"/>
</dbReference>
<proteinExistence type="predicted"/>
<reference evidence="3" key="2">
    <citation type="journal article" date="2023" name="IMA Fungus">
        <title>Comparative genomic study of the Penicillium genus elucidates a diverse pangenome and 15 lateral gene transfer events.</title>
        <authorList>
            <person name="Petersen C."/>
            <person name="Sorensen T."/>
            <person name="Nielsen M.R."/>
            <person name="Sondergaard T.E."/>
            <person name="Sorensen J.L."/>
            <person name="Fitzpatrick D.A."/>
            <person name="Frisvad J.C."/>
            <person name="Nielsen K.L."/>
        </authorList>
    </citation>
    <scope>NUCLEOTIDE SEQUENCE</scope>
    <source>
        <strain evidence="3">IBT 29495</strain>
    </source>
</reference>
<evidence type="ECO:0000256" key="1">
    <source>
        <dbReference type="SAM" id="MobiDB-lite"/>
    </source>
</evidence>
<sequence>MDAATNDSMARHAHIAVSGKLGRAHFAHISIDIEGSLHLQCSQSIAKTFQGSLSVQLADTFLKAIELSEELNVPASPHQTTPAVEKASPSPRMIHTTHKSGSYDKEHTPYSLPASPSSPTVGLAHVEPSSCRDTPSPERTKRNVWSKDNRMWRPEVAMSIIDCNSLRKYYAKAFQNLQQTNCRALAKAYIKLVEPRKQVCFPYNGRVVVGGAIRQLDPDAAKPPWWPPRVRHREPDHLLKEERIRLLVHILCELGTSHGITTKRLREADQPIRRYIVPKERVCILDEVYRVRQEEVEFLQGKSNGEHQVWICRMNLPEAVRTTCNHNEHNRDDLPISNNLSACVNSGSINNAPPVPFAPVANLPAHSPLNHPYNGQSHLPKKYTSPDPKSLRGFDMTMPILMAPRGLKRKRENEEIAQVDATWPVIFTHDLSSPVTTDFQPYPVEYYGGSCSSLRQDFLSPGASTAEALGQPNGGRDINYHFGYSS</sequence>
<protein>
    <recommendedName>
        <fullName evidence="2">Subtelomeric hrmA-associated cluster protein AFUB-079030/YDR124W-like helical bundle domain-containing protein</fullName>
    </recommendedName>
</protein>
<feature type="region of interest" description="Disordered" evidence="1">
    <location>
        <begin position="73"/>
        <end position="143"/>
    </location>
</feature>
<dbReference type="Pfam" id="PF11001">
    <property type="entry name" value="AFUB_07903_YDR124W_hel"/>
    <property type="match status" value="1"/>
</dbReference>
<organism evidence="3 4">
    <name type="scientific">Penicillium fimorum</name>
    <dbReference type="NCBI Taxonomy" id="1882269"/>
    <lineage>
        <taxon>Eukaryota</taxon>
        <taxon>Fungi</taxon>
        <taxon>Dikarya</taxon>
        <taxon>Ascomycota</taxon>
        <taxon>Pezizomycotina</taxon>
        <taxon>Eurotiomycetes</taxon>
        <taxon>Eurotiomycetidae</taxon>
        <taxon>Eurotiales</taxon>
        <taxon>Aspergillaceae</taxon>
        <taxon>Penicillium</taxon>
    </lineage>
</organism>
<reference evidence="3" key="1">
    <citation type="submission" date="2022-12" db="EMBL/GenBank/DDBJ databases">
        <authorList>
            <person name="Petersen C."/>
        </authorList>
    </citation>
    <scope>NUCLEOTIDE SEQUENCE</scope>
    <source>
        <strain evidence="3">IBT 29495</strain>
    </source>
</reference>
<dbReference type="PANTHER" id="PTHR36102">
    <property type="entry name" value="CHROMOSOME 10, WHOLE GENOME SHOTGUN SEQUENCE"/>
    <property type="match status" value="1"/>
</dbReference>
<dbReference type="Proteomes" id="UP001149954">
    <property type="component" value="Unassembled WGS sequence"/>
</dbReference>
<name>A0A9W9XP60_9EURO</name>
<accession>A0A9W9XP60</accession>
<dbReference type="OrthoDB" id="5338458at2759"/>
<dbReference type="AlphaFoldDB" id="A0A9W9XP60"/>
<keyword evidence="4" id="KW-1185">Reference proteome</keyword>
<dbReference type="InterPro" id="IPR021264">
    <property type="entry name" value="AFUB_079030/YDR124W-like"/>
</dbReference>
<dbReference type="PANTHER" id="PTHR36102:SF1">
    <property type="entry name" value="YDR124W-LIKE HELICAL BUNDLE DOMAIN-CONTAINING PROTEIN"/>
    <property type="match status" value="1"/>
</dbReference>
<comment type="caution">
    <text evidence="3">The sequence shown here is derived from an EMBL/GenBank/DDBJ whole genome shotgun (WGS) entry which is preliminary data.</text>
</comment>
<gene>
    <name evidence="3" type="ORF">N7463_008545</name>
</gene>
<evidence type="ECO:0000313" key="4">
    <source>
        <dbReference type="Proteomes" id="UP001149954"/>
    </source>
</evidence>
<evidence type="ECO:0000313" key="3">
    <source>
        <dbReference type="EMBL" id="KAJ5496558.1"/>
    </source>
</evidence>
<dbReference type="EMBL" id="JAPWDS010000005">
    <property type="protein sequence ID" value="KAJ5496558.1"/>
    <property type="molecule type" value="Genomic_DNA"/>
</dbReference>